<dbReference type="InterPro" id="IPR010982">
    <property type="entry name" value="Lambda_DNA-bd_dom_sf"/>
</dbReference>
<dbReference type="EMBL" id="MF176161">
    <property type="protein sequence ID" value="ARW58254.1"/>
    <property type="molecule type" value="Genomic_DNA"/>
</dbReference>
<protein>
    <submittedName>
        <fullName evidence="2">Transcriptional regulator</fullName>
    </submittedName>
</protein>
<gene>
    <name evidence="2" type="ORF">DeepPurple_gp003</name>
</gene>
<evidence type="ECO:0000313" key="3">
    <source>
        <dbReference type="Proteomes" id="UP000225583"/>
    </source>
</evidence>
<dbReference type="GO" id="GO:0003677">
    <property type="term" value="F:DNA binding"/>
    <property type="evidence" value="ECO:0007669"/>
    <property type="project" value="InterPro"/>
</dbReference>
<feature type="domain" description="HTH cro/C1-type" evidence="1">
    <location>
        <begin position="18"/>
        <end position="64"/>
    </location>
</feature>
<sequence length="67" mass="7912">MIVYQKTNNREVVYEYKDFMDKHGLQVNHFAKKVGLSRQAVSMWSNSKLNLAEDTLKRISDYMDKVV</sequence>
<dbReference type="Gene3D" id="1.10.260.40">
    <property type="entry name" value="lambda repressor-like DNA-binding domains"/>
    <property type="match status" value="1"/>
</dbReference>
<proteinExistence type="predicted"/>
<organism evidence="2 3">
    <name type="scientific">Bacillus phage Deep-Purple</name>
    <dbReference type="NCBI Taxonomy" id="1873341"/>
    <lineage>
        <taxon>Viruses</taxon>
        <taxon>Duplodnaviria</taxon>
        <taxon>Heunggongvirae</taxon>
        <taxon>Uroviricota</taxon>
        <taxon>Caudoviricetes</taxon>
        <taxon>Deurplevirus</taxon>
        <taxon>Deurplevirus deeppurple</taxon>
    </lineage>
</organism>
<dbReference type="Pfam" id="PF01381">
    <property type="entry name" value="HTH_3"/>
    <property type="match status" value="1"/>
</dbReference>
<dbReference type="CDD" id="cd00093">
    <property type="entry name" value="HTH_XRE"/>
    <property type="match status" value="1"/>
</dbReference>
<evidence type="ECO:0000259" key="1">
    <source>
        <dbReference type="Pfam" id="PF01381"/>
    </source>
</evidence>
<keyword evidence="3" id="KW-1185">Reference proteome</keyword>
<dbReference type="InterPro" id="IPR001387">
    <property type="entry name" value="Cro/C1-type_HTH"/>
</dbReference>
<accession>A0A1Z1LZK2</accession>
<dbReference type="SUPFAM" id="SSF47413">
    <property type="entry name" value="lambda repressor-like DNA-binding domains"/>
    <property type="match status" value="1"/>
</dbReference>
<name>A0A1Z1LZK2_9CAUD</name>
<reference evidence="2 3" key="1">
    <citation type="submission" date="2017-05" db="EMBL/GenBank/DDBJ databases">
        <title>Complete Genome Sequence of Bacteriophage Deep-Purple infecting emetic Bacillus cereus.</title>
        <authorList>
            <person name="Hock L."/>
            <person name="Gillis A."/>
            <person name="Mahillon J."/>
        </authorList>
    </citation>
    <scope>NUCLEOTIDE SEQUENCE [LARGE SCALE GENOMIC DNA]</scope>
</reference>
<dbReference type="Proteomes" id="UP000225583">
    <property type="component" value="Segment"/>
</dbReference>
<evidence type="ECO:0000313" key="2">
    <source>
        <dbReference type="EMBL" id="ARW58254.1"/>
    </source>
</evidence>